<protein>
    <submittedName>
        <fullName evidence="2">Uncharacterized protein LOC104701753</fullName>
    </submittedName>
</protein>
<keyword evidence="1" id="KW-1185">Reference proteome</keyword>
<evidence type="ECO:0000313" key="1">
    <source>
        <dbReference type="Proteomes" id="UP000694864"/>
    </source>
</evidence>
<dbReference type="Proteomes" id="UP000694864">
    <property type="component" value="Chromosome 7"/>
</dbReference>
<evidence type="ECO:0000313" key="2">
    <source>
        <dbReference type="RefSeq" id="XP_010415794.1"/>
    </source>
</evidence>
<dbReference type="GeneID" id="104701753"/>
<name>A0ABM0ST91_CAMSA</name>
<accession>A0ABM0ST91</accession>
<dbReference type="RefSeq" id="XP_010415794.1">
    <property type="nucleotide sequence ID" value="XM_010417492.2"/>
</dbReference>
<sequence length="442" mass="50058">MEFRSSTVDGCSFHLKFELNPWNGYWQCIYEILTPYVLLVKLHKGLLLLNRYRRYDFGHRVSLPRSDLYNPLSTSIIIPLNSRLAGLESYARRVVVPLSLVDMLLCRVRMKVWKSNGIMTTPPQSVGYRCFINQSPLFPQKLKSVFVKISYFRETTALLTRVMLRLCRAETIYYVASHGDHRSFLCCVLSVLVGSWMVLPRSVNDIVISNSPSLVPIISAWSSRGFLGSSILCSAEWSEIYHCQIQSVSSVWVSLLLNSNLELDPTSCVNLKRTIMVPICHISPKDRKLGSAIINQGQTGCKLCVKLLNVHGHELHVREDSPALLRFDTQLFRSPVEAPSRDISFNLKVWNDVAPTTLSLMLAIHPSSATAVTSFFQSSIALTATATYDYLVVKDFVKLVFMVESTLVPTDSLEELMELLSLFSFDYLVVCYKNSPLYEDLI</sequence>
<reference evidence="2" key="2">
    <citation type="submission" date="2025-08" db="UniProtKB">
        <authorList>
            <consortium name="RefSeq"/>
        </authorList>
    </citation>
    <scope>IDENTIFICATION</scope>
    <source>
        <tissue evidence="2">Leaf</tissue>
    </source>
</reference>
<organism evidence="1 2">
    <name type="scientific">Camelina sativa</name>
    <name type="common">False flax</name>
    <name type="synonym">Myagrum sativum</name>
    <dbReference type="NCBI Taxonomy" id="90675"/>
    <lineage>
        <taxon>Eukaryota</taxon>
        <taxon>Viridiplantae</taxon>
        <taxon>Streptophyta</taxon>
        <taxon>Embryophyta</taxon>
        <taxon>Tracheophyta</taxon>
        <taxon>Spermatophyta</taxon>
        <taxon>Magnoliopsida</taxon>
        <taxon>eudicotyledons</taxon>
        <taxon>Gunneridae</taxon>
        <taxon>Pentapetalae</taxon>
        <taxon>rosids</taxon>
        <taxon>malvids</taxon>
        <taxon>Brassicales</taxon>
        <taxon>Brassicaceae</taxon>
        <taxon>Camelineae</taxon>
        <taxon>Camelina</taxon>
    </lineage>
</organism>
<reference evidence="1" key="1">
    <citation type="journal article" date="2014" name="Nat. Commun.">
        <title>The emerging biofuel crop Camelina sativa retains a highly undifferentiated hexaploid genome structure.</title>
        <authorList>
            <person name="Kagale S."/>
            <person name="Koh C."/>
            <person name="Nixon J."/>
            <person name="Bollina V."/>
            <person name="Clarke W.E."/>
            <person name="Tuteja R."/>
            <person name="Spillane C."/>
            <person name="Robinson S.J."/>
            <person name="Links M.G."/>
            <person name="Clarke C."/>
            <person name="Higgins E.E."/>
            <person name="Huebert T."/>
            <person name="Sharpe A.G."/>
            <person name="Parkin I.A."/>
        </authorList>
    </citation>
    <scope>NUCLEOTIDE SEQUENCE [LARGE SCALE GENOMIC DNA]</scope>
    <source>
        <strain evidence="1">cv. DH55</strain>
    </source>
</reference>
<proteinExistence type="predicted"/>
<gene>
    <name evidence="2" type="primary">LOC104701753</name>
</gene>